<proteinExistence type="inferred from homology"/>
<sequence length="388" mass="43625">MVFHYKKLGELVAIVGGGTPDRRKPHFWNGDINWISVKDLVDDSISSSLETITREGLEKSSAKLIPKGNIILPTRMALGKVAINQIDVAINQDLKALIIKDNSQLDLYYLFYFLKSKSSFIESKGKGATVKGITVSLISDLQIPLPPLTLQKKIASALGKAQELINKRKAQIEALDQLTQSVFLEMFGDPVKNNKNWVMQKLSETGELKRGISKYRPRNAPELLNGPYPLIQTGDVANSGIFIKKYNQTYSELGLKQSKMWPKGTLCITIAANIAQTGILTFDACFPDSVVAYIPKNYMSNIYVHFWFTFLQRIIEANAPESAQKNINLKILSELEIPVPPVELQNKFVEIVEKIESQKDLLQKSLEELENNFNSLMQRAFKGELFND</sequence>
<dbReference type="CDD" id="cd17282">
    <property type="entry name" value="RMtype1_S_Eco16444ORF1681_TRD1-CR1_like"/>
    <property type="match status" value="1"/>
</dbReference>
<evidence type="ECO:0000256" key="3">
    <source>
        <dbReference type="ARBA" id="ARBA00023125"/>
    </source>
</evidence>
<keyword evidence="6" id="KW-0255">Endonuclease</keyword>
<comment type="similarity">
    <text evidence="1">Belongs to the type-I restriction system S methylase family.</text>
</comment>
<dbReference type="Gene3D" id="1.10.287.1120">
    <property type="entry name" value="Bipartite methylase S protein"/>
    <property type="match status" value="1"/>
</dbReference>
<dbReference type="Pfam" id="PF01420">
    <property type="entry name" value="Methylase_S"/>
    <property type="match status" value="2"/>
</dbReference>
<keyword evidence="2" id="KW-0680">Restriction system</keyword>
<evidence type="ECO:0000259" key="5">
    <source>
        <dbReference type="Pfam" id="PF01420"/>
    </source>
</evidence>
<dbReference type="EMBL" id="CP014342">
    <property type="protein sequence ID" value="AMX84579.1"/>
    <property type="molecule type" value="Genomic_DNA"/>
</dbReference>
<dbReference type="PANTHER" id="PTHR30408:SF12">
    <property type="entry name" value="TYPE I RESTRICTION ENZYME MJAVIII SPECIFICITY SUBUNIT"/>
    <property type="match status" value="1"/>
</dbReference>
<feature type="domain" description="Type I restriction modification DNA specificity" evidence="5">
    <location>
        <begin position="5"/>
        <end position="173"/>
    </location>
</feature>
<accession>A0ABM6AE04</accession>
<keyword evidence="4" id="KW-0175">Coiled coil</keyword>
<organism evidence="6 7">
    <name type="scientific">Geobacillus subterraneus</name>
    <dbReference type="NCBI Taxonomy" id="129338"/>
    <lineage>
        <taxon>Bacteria</taxon>
        <taxon>Bacillati</taxon>
        <taxon>Bacillota</taxon>
        <taxon>Bacilli</taxon>
        <taxon>Bacillales</taxon>
        <taxon>Anoxybacillaceae</taxon>
        <taxon>Geobacillus</taxon>
    </lineage>
</organism>
<evidence type="ECO:0000256" key="1">
    <source>
        <dbReference type="ARBA" id="ARBA00010923"/>
    </source>
</evidence>
<keyword evidence="7" id="KW-1185">Reference proteome</keyword>
<dbReference type="InterPro" id="IPR044946">
    <property type="entry name" value="Restrct_endonuc_typeI_TRD_sf"/>
</dbReference>
<evidence type="ECO:0000313" key="6">
    <source>
        <dbReference type="EMBL" id="AMX84579.1"/>
    </source>
</evidence>
<evidence type="ECO:0000256" key="4">
    <source>
        <dbReference type="SAM" id="Coils"/>
    </source>
</evidence>
<keyword evidence="6" id="KW-0540">Nuclease</keyword>
<evidence type="ECO:0000256" key="2">
    <source>
        <dbReference type="ARBA" id="ARBA00022747"/>
    </source>
</evidence>
<feature type="domain" description="Type I restriction modification DNA specificity" evidence="5">
    <location>
        <begin position="194"/>
        <end position="371"/>
    </location>
</feature>
<dbReference type="RefSeq" id="WP_063166763.1">
    <property type="nucleotide sequence ID" value="NZ_CP014342.1"/>
</dbReference>
<reference evidence="6 7" key="1">
    <citation type="submission" date="2016-02" db="EMBL/GenBank/DDBJ databases">
        <title>Complete genome sequence of Geobacillus subterraneus KCTC 3922T.</title>
        <authorList>
            <person name="Lee D.-W."/>
            <person name="Lee Y.-J."/>
            <person name="Lee S.-J."/>
            <person name="Park G.-S."/>
            <person name="Lee S.-J."/>
            <person name="Shin J.-H."/>
        </authorList>
    </citation>
    <scope>NUCLEOTIDE SEQUENCE [LARGE SCALE GENOMIC DNA]</scope>
    <source>
        <strain evidence="6 7">KCTC 3922</strain>
    </source>
</reference>
<dbReference type="GO" id="GO:0004519">
    <property type="term" value="F:endonuclease activity"/>
    <property type="evidence" value="ECO:0007669"/>
    <property type="project" value="UniProtKB-KW"/>
</dbReference>
<keyword evidence="6" id="KW-0378">Hydrolase</keyword>
<dbReference type="SUPFAM" id="SSF116734">
    <property type="entry name" value="DNA methylase specificity domain"/>
    <property type="match status" value="2"/>
</dbReference>
<dbReference type="InterPro" id="IPR000055">
    <property type="entry name" value="Restrct_endonuc_typeI_TRD"/>
</dbReference>
<name>A0ABM6AE04_9BACL</name>
<dbReference type="Gene3D" id="3.90.220.20">
    <property type="entry name" value="DNA methylase specificity domains"/>
    <property type="match status" value="2"/>
</dbReference>
<dbReference type="Proteomes" id="UP000076226">
    <property type="component" value="Chromosome"/>
</dbReference>
<dbReference type="PANTHER" id="PTHR30408">
    <property type="entry name" value="TYPE-1 RESTRICTION ENZYME ECOKI SPECIFICITY PROTEIN"/>
    <property type="match status" value="1"/>
</dbReference>
<keyword evidence="3" id="KW-0238">DNA-binding</keyword>
<gene>
    <name evidence="6" type="ORF">GS3922_13520</name>
</gene>
<dbReference type="CDD" id="cd17285">
    <property type="entry name" value="RMtype1_S_Csp16704I_TRD2-CR2_like"/>
    <property type="match status" value="1"/>
</dbReference>
<protein>
    <submittedName>
        <fullName evidence="6">Restriction endonuclease</fullName>
    </submittedName>
</protein>
<evidence type="ECO:0000313" key="7">
    <source>
        <dbReference type="Proteomes" id="UP000076226"/>
    </source>
</evidence>
<feature type="coiled-coil region" evidence="4">
    <location>
        <begin position="352"/>
        <end position="379"/>
    </location>
</feature>
<dbReference type="InterPro" id="IPR052021">
    <property type="entry name" value="Type-I_RS_S_subunit"/>
</dbReference>